<dbReference type="GO" id="GO:0003723">
    <property type="term" value="F:RNA binding"/>
    <property type="evidence" value="ECO:0007669"/>
    <property type="project" value="InterPro"/>
</dbReference>
<dbReference type="GO" id="GO:0160150">
    <property type="term" value="F:tRNA pseudouridine(13) synthase activity"/>
    <property type="evidence" value="ECO:0007669"/>
    <property type="project" value="UniProtKB-EC"/>
</dbReference>
<dbReference type="AlphaFoldDB" id="A0A9D0YQ04"/>
<protein>
    <recommendedName>
        <fullName evidence="4">tRNA pseudouridine synthase D</fullName>
        <ecNumber evidence="4">5.4.99.27</ecNumber>
    </recommendedName>
    <alternativeName>
        <fullName evidence="4">tRNA pseudouridine(13) synthase</fullName>
    </alternativeName>
    <alternativeName>
        <fullName evidence="4">tRNA pseudouridylate synthase D</fullName>
    </alternativeName>
    <alternativeName>
        <fullName evidence="4">tRNA-uridine isomerase D</fullName>
    </alternativeName>
</protein>
<dbReference type="InterPro" id="IPR001656">
    <property type="entry name" value="PsdUridine_synth_TruD"/>
</dbReference>
<accession>A0A9D0YQ04</accession>
<evidence type="ECO:0000256" key="1">
    <source>
        <dbReference type="ARBA" id="ARBA00007953"/>
    </source>
</evidence>
<evidence type="ECO:0000256" key="2">
    <source>
        <dbReference type="ARBA" id="ARBA00022694"/>
    </source>
</evidence>
<comment type="function">
    <text evidence="4">Responsible for synthesis of pseudouridine from uracil-13 in transfer RNAs.</text>
</comment>
<name>A0A9D0YQ04_AQUAO</name>
<evidence type="ECO:0000256" key="4">
    <source>
        <dbReference type="HAMAP-Rule" id="MF_01082"/>
    </source>
</evidence>
<feature type="domain" description="TRUD" evidence="5">
    <location>
        <begin position="139"/>
        <end position="343"/>
    </location>
</feature>
<comment type="catalytic activity">
    <reaction evidence="4">
        <text>uridine(13) in tRNA = pseudouridine(13) in tRNA</text>
        <dbReference type="Rhea" id="RHEA:42540"/>
        <dbReference type="Rhea" id="RHEA-COMP:10105"/>
        <dbReference type="Rhea" id="RHEA-COMP:10106"/>
        <dbReference type="ChEBI" id="CHEBI:65314"/>
        <dbReference type="ChEBI" id="CHEBI:65315"/>
        <dbReference type="EC" id="5.4.99.27"/>
    </reaction>
</comment>
<dbReference type="Gene3D" id="1.10.1510.30">
    <property type="match status" value="1"/>
</dbReference>
<dbReference type="InterPro" id="IPR020119">
    <property type="entry name" value="PsdUridine_synth_TruD_CS"/>
</dbReference>
<dbReference type="EC" id="5.4.99.27" evidence="4"/>
<dbReference type="SUPFAM" id="SSF55120">
    <property type="entry name" value="Pseudouridine synthase"/>
    <property type="match status" value="1"/>
</dbReference>
<gene>
    <name evidence="4 6" type="primary">truD</name>
    <name evidence="6" type="ORF">EYH37_03590</name>
</gene>
<dbReference type="InterPro" id="IPR011760">
    <property type="entry name" value="PsdUridine_synth_TruD_insert"/>
</dbReference>
<dbReference type="PANTHER" id="PTHR13326">
    <property type="entry name" value="TRNA PSEUDOURIDINE SYNTHASE D"/>
    <property type="match status" value="1"/>
</dbReference>
<sequence>MMFKIKEKPEDFFVREIIDIPLGDSGEYAYYKLHKVDLNTIDVVRELAKRFSLPVKNITFAGLKDKNAVTEQYLAIKGLKKFPKEVEGKNYKLSLVGFSDQPLKLGNFKGNYFEIVVRNVSKKERINAEKNVDFIQKYGFANYFGEQRFGSVKNAKEFIVKHLLAHKYEEALQEYLFSYSDWKIKRRLKRLWGNWRKYLNAMPQQAIYERKLVEELAKGVSYKQAFLALPKNIRLMFAFTYQSYLWNRFLYRFIVRYFPFCEVPQGIKDWTYAFYTHMSDTLFEKVKNLEIPYLGREYKPSDLKVERIIEEVLSEEGISEETLNQERIGIRLFADGVRKAVAMPRDLKMKRLSKSTVKVSFILPPGSYATVLLRKLFLCQRVQ</sequence>
<evidence type="ECO:0000313" key="7">
    <source>
        <dbReference type="Proteomes" id="UP000606463"/>
    </source>
</evidence>
<dbReference type="Proteomes" id="UP000606463">
    <property type="component" value="Unassembled WGS sequence"/>
</dbReference>
<dbReference type="Gene3D" id="3.30.2350.20">
    <property type="entry name" value="TruD, catalytic domain"/>
    <property type="match status" value="1"/>
</dbReference>
<dbReference type="NCBIfam" id="TIGR00094">
    <property type="entry name" value="tRNA_TruD_broad"/>
    <property type="match status" value="1"/>
</dbReference>
<dbReference type="PROSITE" id="PS50984">
    <property type="entry name" value="TRUD"/>
    <property type="match status" value="1"/>
</dbReference>
<dbReference type="Gene3D" id="3.30.70.3160">
    <property type="match status" value="1"/>
</dbReference>
<keyword evidence="3 4" id="KW-0413">Isomerase</keyword>
<evidence type="ECO:0000313" key="6">
    <source>
        <dbReference type="EMBL" id="HIP98428.1"/>
    </source>
</evidence>
<keyword evidence="2 4" id="KW-0819">tRNA processing</keyword>
<dbReference type="Pfam" id="PF01142">
    <property type="entry name" value="TruD"/>
    <property type="match status" value="1"/>
</dbReference>
<dbReference type="GO" id="GO:0031119">
    <property type="term" value="P:tRNA pseudouridine synthesis"/>
    <property type="evidence" value="ECO:0007669"/>
    <property type="project" value="UniProtKB-UniRule"/>
</dbReference>
<dbReference type="InterPro" id="IPR042214">
    <property type="entry name" value="TruD_catalytic"/>
</dbReference>
<feature type="active site" description="Nucleophile" evidence="4">
    <location>
        <position position="65"/>
    </location>
</feature>
<dbReference type="HAMAP" id="MF_01082">
    <property type="entry name" value="TruD"/>
    <property type="match status" value="1"/>
</dbReference>
<organism evidence="6 7">
    <name type="scientific">Aquifex aeolicus</name>
    <dbReference type="NCBI Taxonomy" id="63363"/>
    <lineage>
        <taxon>Bacteria</taxon>
        <taxon>Pseudomonadati</taxon>
        <taxon>Aquificota</taxon>
        <taxon>Aquificia</taxon>
        <taxon>Aquificales</taxon>
        <taxon>Aquificaceae</taxon>
        <taxon>Aquifex</taxon>
    </lineage>
</organism>
<proteinExistence type="inferred from homology"/>
<dbReference type="EMBL" id="DQVE01000038">
    <property type="protein sequence ID" value="HIP98428.1"/>
    <property type="molecule type" value="Genomic_DNA"/>
</dbReference>
<evidence type="ECO:0000256" key="3">
    <source>
        <dbReference type="ARBA" id="ARBA00023235"/>
    </source>
</evidence>
<dbReference type="PROSITE" id="PS01268">
    <property type="entry name" value="UPF0024"/>
    <property type="match status" value="1"/>
</dbReference>
<dbReference type="InterPro" id="IPR020103">
    <property type="entry name" value="PsdUridine_synth_cat_dom_sf"/>
</dbReference>
<evidence type="ECO:0000259" key="5">
    <source>
        <dbReference type="PROSITE" id="PS50984"/>
    </source>
</evidence>
<dbReference type="PIRSF" id="PIRSF037016">
    <property type="entry name" value="Pseudouridin_synth_euk_prd"/>
    <property type="match status" value="1"/>
</dbReference>
<dbReference type="PANTHER" id="PTHR13326:SF21">
    <property type="entry name" value="PSEUDOURIDYLATE SYNTHASE PUS7L"/>
    <property type="match status" value="1"/>
</dbReference>
<comment type="similarity">
    <text evidence="1 4">Belongs to the pseudouridine synthase TruD family.</text>
</comment>
<comment type="caution">
    <text evidence="6">The sequence shown here is derived from an EMBL/GenBank/DDBJ whole genome shotgun (WGS) entry which is preliminary data.</text>
</comment>
<reference evidence="6" key="1">
    <citation type="journal article" date="2020" name="ISME J.">
        <title>Gammaproteobacteria mediating utilization of methyl-, sulfur- and petroleum organic compounds in deep ocean hydrothermal plumes.</title>
        <authorList>
            <person name="Zhou Z."/>
            <person name="Liu Y."/>
            <person name="Pan J."/>
            <person name="Cron B.R."/>
            <person name="Toner B.M."/>
            <person name="Anantharaman K."/>
            <person name="Breier J.A."/>
            <person name="Dick G.J."/>
            <person name="Li M."/>
        </authorList>
    </citation>
    <scope>NUCLEOTIDE SEQUENCE</scope>
    <source>
        <strain evidence="6">SZUA-1501</strain>
    </source>
</reference>